<gene>
    <name evidence="1" type="ORF">ABI_14980</name>
</gene>
<dbReference type="STRING" id="715226.ABI_14980"/>
<accession>F4QIZ6</accession>
<evidence type="ECO:0000313" key="2">
    <source>
        <dbReference type="Proteomes" id="UP000006512"/>
    </source>
</evidence>
<dbReference type="AlphaFoldDB" id="F4QIZ6"/>
<dbReference type="EMBL" id="GL883077">
    <property type="protein sequence ID" value="EGF93059.1"/>
    <property type="molecule type" value="Genomic_DNA"/>
</dbReference>
<organism evidence="1 2">
    <name type="scientific">Asticcacaulis biprosthecium C19</name>
    <dbReference type="NCBI Taxonomy" id="715226"/>
    <lineage>
        <taxon>Bacteria</taxon>
        <taxon>Pseudomonadati</taxon>
        <taxon>Pseudomonadota</taxon>
        <taxon>Alphaproteobacteria</taxon>
        <taxon>Caulobacterales</taxon>
        <taxon>Caulobacteraceae</taxon>
        <taxon>Asticcacaulis</taxon>
    </lineage>
</organism>
<dbReference type="eggNOG" id="ENOG50333MG">
    <property type="taxonomic scope" value="Bacteria"/>
</dbReference>
<proteinExistence type="predicted"/>
<name>F4QIZ6_9CAUL</name>
<dbReference type="Proteomes" id="UP000006512">
    <property type="component" value="Unassembled WGS sequence"/>
</dbReference>
<sequence>MGLEADSVLITADGQVAVKALLETHELILRGGFRKTFARKDILHPRGQDDRVLFEYGGGTWTLALPPGKADTWVKKLTTPLPTLAAKLGVDAAHRVLVRGDISDPALAEALDGAVTVEPAQAAQGVIVALSEDDLTTALSELTALLPAAALWIIYPKGSKSALPEAVVRQHLHGVGYVDTKTSGVSDVLTALRFSKRK</sequence>
<protein>
    <submittedName>
        <fullName evidence="1">Uncharacterized protein</fullName>
    </submittedName>
</protein>
<dbReference type="HOGENOM" id="CLU_114896_0_0_5"/>
<evidence type="ECO:0000313" key="1">
    <source>
        <dbReference type="EMBL" id="EGF93059.1"/>
    </source>
</evidence>
<keyword evidence="2" id="KW-1185">Reference proteome</keyword>
<dbReference type="RefSeq" id="WP_006272244.1">
    <property type="nucleotide sequence ID" value="NZ_GL883077.1"/>
</dbReference>
<dbReference type="OrthoDB" id="121137at2"/>
<reference evidence="2" key="1">
    <citation type="submission" date="2011-03" db="EMBL/GenBank/DDBJ databases">
        <title>Draft genome sequence of Brevundimonas diminuta.</title>
        <authorList>
            <person name="Brown P.J.B."/>
            <person name="Buechlein A."/>
            <person name="Hemmerich C."/>
            <person name="Brun Y.V."/>
        </authorList>
    </citation>
    <scope>NUCLEOTIDE SEQUENCE [LARGE SCALE GENOMIC DNA]</scope>
    <source>
        <strain evidence="2">C19</strain>
    </source>
</reference>